<evidence type="ECO:0000313" key="3">
    <source>
        <dbReference type="EMBL" id="AIU72557.1"/>
    </source>
</evidence>
<organism evidence="3 4">
    <name type="scientific">Hafnia alvei FB1</name>
    <dbReference type="NCBI Taxonomy" id="1453496"/>
    <lineage>
        <taxon>Bacteria</taxon>
        <taxon>Pseudomonadati</taxon>
        <taxon>Pseudomonadota</taxon>
        <taxon>Gammaproteobacteria</taxon>
        <taxon>Enterobacterales</taxon>
        <taxon>Hafniaceae</taxon>
        <taxon>Hafnia</taxon>
    </lineage>
</organism>
<dbReference type="GeneID" id="56891535"/>
<dbReference type="OrthoDB" id="6555614at2"/>
<keyword evidence="1" id="KW-0472">Membrane</keyword>
<evidence type="ECO:0000259" key="2">
    <source>
        <dbReference type="Pfam" id="PF07811"/>
    </source>
</evidence>
<dbReference type="KEGG" id="hav:AT03_09260"/>
<dbReference type="Pfam" id="PF07811">
    <property type="entry name" value="TadE"/>
    <property type="match status" value="1"/>
</dbReference>
<protein>
    <submittedName>
        <fullName evidence="3">Pilus assembly protein TadE</fullName>
    </submittedName>
</protein>
<feature type="domain" description="TadE-like" evidence="2">
    <location>
        <begin position="13"/>
        <end position="54"/>
    </location>
</feature>
<keyword evidence="1" id="KW-1133">Transmembrane helix</keyword>
<sequence>MKRCRHFVRDNKGVASIEFSLTVILFIALVLFVAEIARMAYISSVIDLAVSEAAKESKNASASDNGGYDSRFQARITQQGGAIWGFLTRPDAVTMDITYADSITDMINTGGSTGNSRYKPLARYHLEYKYTPMFFPFPGFWVNNLLNREVIFVQEYERSKFMD</sequence>
<name>A0A097R1G5_HAFAL</name>
<dbReference type="EMBL" id="CP009706">
    <property type="protein sequence ID" value="AIU72557.1"/>
    <property type="molecule type" value="Genomic_DNA"/>
</dbReference>
<accession>A0A097R1G5</accession>
<dbReference type="HOGENOM" id="CLU_124819_1_0_6"/>
<dbReference type="PATRIC" id="fig|1453496.5.peg.1853"/>
<dbReference type="eggNOG" id="COG4961">
    <property type="taxonomic scope" value="Bacteria"/>
</dbReference>
<dbReference type="AlphaFoldDB" id="A0A097R1G5"/>
<proteinExistence type="predicted"/>
<dbReference type="InterPro" id="IPR012495">
    <property type="entry name" value="TadE-like_dom"/>
</dbReference>
<feature type="transmembrane region" description="Helical" evidence="1">
    <location>
        <begin position="21"/>
        <end position="41"/>
    </location>
</feature>
<keyword evidence="1" id="KW-0812">Transmembrane</keyword>
<evidence type="ECO:0000256" key="1">
    <source>
        <dbReference type="SAM" id="Phobius"/>
    </source>
</evidence>
<gene>
    <name evidence="3" type="ORF">AT03_09260</name>
</gene>
<dbReference type="RefSeq" id="WP_038502153.1">
    <property type="nucleotide sequence ID" value="NZ_CP009706.1"/>
</dbReference>
<keyword evidence="4" id="KW-1185">Reference proteome</keyword>
<evidence type="ECO:0000313" key="4">
    <source>
        <dbReference type="Proteomes" id="UP000029986"/>
    </source>
</evidence>
<reference evidence="3 4" key="1">
    <citation type="journal article" date="2014" name="Gut Pathog.">
        <title>Gene clusters of Hafnia alvei strain FB1 important in survival and pathogenesis: a draft genome perspective.</title>
        <authorList>
            <person name="Tan J.Y."/>
            <person name="Yin W.F."/>
            <person name="Chan K.G."/>
        </authorList>
    </citation>
    <scope>NUCLEOTIDE SEQUENCE [LARGE SCALE GENOMIC DNA]</scope>
    <source>
        <strain evidence="3 4">FB1</strain>
    </source>
</reference>
<dbReference type="Proteomes" id="UP000029986">
    <property type="component" value="Chromosome"/>
</dbReference>